<evidence type="ECO:0000256" key="7">
    <source>
        <dbReference type="ARBA" id="ARBA00024731"/>
    </source>
</evidence>
<dbReference type="EMBL" id="PVNL01000117">
    <property type="protein sequence ID" value="PRQ01294.1"/>
    <property type="molecule type" value="Genomic_DNA"/>
</dbReference>
<evidence type="ECO:0000256" key="2">
    <source>
        <dbReference type="ARBA" id="ARBA00017872"/>
    </source>
</evidence>
<dbReference type="Gene3D" id="3.40.50.300">
    <property type="entry name" value="P-loop containing nucleotide triphosphate hydrolases"/>
    <property type="match status" value="1"/>
</dbReference>
<dbReference type="NCBIfam" id="NF009381">
    <property type="entry name" value="PRK12740.1-5"/>
    <property type="match status" value="1"/>
</dbReference>
<evidence type="ECO:0000313" key="11">
    <source>
        <dbReference type="Proteomes" id="UP000238823"/>
    </source>
</evidence>
<dbReference type="SMART" id="SM00889">
    <property type="entry name" value="EFG_IV"/>
    <property type="match status" value="1"/>
</dbReference>
<dbReference type="SUPFAM" id="SSF50447">
    <property type="entry name" value="Translation proteins"/>
    <property type="match status" value="1"/>
</dbReference>
<proteinExistence type="inferred from homology"/>
<accession>A0A2S9Y856</accession>
<keyword evidence="4 8" id="KW-0251">Elongation factor</keyword>
<evidence type="ECO:0000256" key="4">
    <source>
        <dbReference type="ARBA" id="ARBA00022768"/>
    </source>
</evidence>
<dbReference type="PANTHER" id="PTHR43636">
    <property type="entry name" value="ELONGATION FACTOR G, MITOCHONDRIAL"/>
    <property type="match status" value="1"/>
</dbReference>
<dbReference type="PROSITE" id="PS00301">
    <property type="entry name" value="G_TR_1"/>
    <property type="match status" value="1"/>
</dbReference>
<evidence type="ECO:0000256" key="8">
    <source>
        <dbReference type="HAMAP-Rule" id="MF_00054"/>
    </source>
</evidence>
<dbReference type="InterPro" id="IPR041095">
    <property type="entry name" value="EFG_II"/>
</dbReference>
<dbReference type="FunFam" id="3.30.70.240:FF:000001">
    <property type="entry name" value="Elongation factor G"/>
    <property type="match status" value="1"/>
</dbReference>
<evidence type="ECO:0000256" key="3">
    <source>
        <dbReference type="ARBA" id="ARBA00022741"/>
    </source>
</evidence>
<dbReference type="CDD" id="cd04091">
    <property type="entry name" value="mtEFG1_II_like"/>
    <property type="match status" value="1"/>
</dbReference>
<dbReference type="FunFam" id="3.40.50.300:FF:000029">
    <property type="entry name" value="Elongation factor G"/>
    <property type="match status" value="1"/>
</dbReference>
<dbReference type="PANTHER" id="PTHR43636:SF2">
    <property type="entry name" value="ELONGATION FACTOR G, MITOCHONDRIAL"/>
    <property type="match status" value="1"/>
</dbReference>
<dbReference type="PROSITE" id="PS51722">
    <property type="entry name" value="G_TR_2"/>
    <property type="match status" value="1"/>
</dbReference>
<dbReference type="InterPro" id="IPR005517">
    <property type="entry name" value="Transl_elong_EFG/EF2_IV"/>
</dbReference>
<dbReference type="InterPro" id="IPR004161">
    <property type="entry name" value="EFTu-like_2"/>
</dbReference>
<keyword evidence="5 8" id="KW-0648">Protein biosynthesis</keyword>
<dbReference type="CDD" id="cd01434">
    <property type="entry name" value="EFG_mtEFG1_IV"/>
    <property type="match status" value="1"/>
</dbReference>
<dbReference type="InterPro" id="IPR009022">
    <property type="entry name" value="EFG_III"/>
</dbReference>
<dbReference type="Pfam" id="PF00009">
    <property type="entry name" value="GTP_EFTU"/>
    <property type="match status" value="1"/>
</dbReference>
<dbReference type="Proteomes" id="UP000238823">
    <property type="component" value="Unassembled WGS sequence"/>
</dbReference>
<dbReference type="FunFam" id="3.30.70.870:FF:000001">
    <property type="entry name" value="Elongation factor G"/>
    <property type="match status" value="1"/>
</dbReference>
<dbReference type="Pfam" id="PF03764">
    <property type="entry name" value="EFG_IV"/>
    <property type="match status" value="1"/>
</dbReference>
<protein>
    <recommendedName>
        <fullName evidence="2 8">Elongation factor G</fullName>
        <shortName evidence="8">EF-G</shortName>
    </recommendedName>
</protein>
<dbReference type="GO" id="GO:0003924">
    <property type="term" value="F:GTPase activity"/>
    <property type="evidence" value="ECO:0007669"/>
    <property type="project" value="InterPro"/>
</dbReference>
<feature type="domain" description="Tr-type G" evidence="9">
    <location>
        <begin position="4"/>
        <end position="281"/>
    </location>
</feature>
<dbReference type="InterPro" id="IPR035647">
    <property type="entry name" value="EFG_III/V"/>
</dbReference>
<dbReference type="InterPro" id="IPR014721">
    <property type="entry name" value="Ribsml_uS5_D2-typ_fold_subgr"/>
</dbReference>
<dbReference type="GO" id="GO:0005737">
    <property type="term" value="C:cytoplasm"/>
    <property type="evidence" value="ECO:0007669"/>
    <property type="project" value="UniProtKB-SubCell"/>
</dbReference>
<gene>
    <name evidence="10" type="primary">fusA_1</name>
    <name evidence="8" type="synonym">fusA</name>
    <name evidence="10" type="ORF">ENSA7_58990</name>
</gene>
<dbReference type="AlphaFoldDB" id="A0A2S9Y856"/>
<evidence type="ECO:0000256" key="1">
    <source>
        <dbReference type="ARBA" id="ARBA00005870"/>
    </source>
</evidence>
<dbReference type="CDD" id="cd01886">
    <property type="entry name" value="EF-G"/>
    <property type="match status" value="1"/>
</dbReference>
<feature type="binding site" evidence="8">
    <location>
        <begin position="134"/>
        <end position="137"/>
    </location>
    <ligand>
        <name>GTP</name>
        <dbReference type="ChEBI" id="CHEBI:37565"/>
    </ligand>
</feature>
<evidence type="ECO:0000256" key="6">
    <source>
        <dbReference type="ARBA" id="ARBA00023134"/>
    </source>
</evidence>
<organism evidence="10 11">
    <name type="scientific">Enhygromyxa salina</name>
    <dbReference type="NCBI Taxonomy" id="215803"/>
    <lineage>
        <taxon>Bacteria</taxon>
        <taxon>Pseudomonadati</taxon>
        <taxon>Myxococcota</taxon>
        <taxon>Polyangia</taxon>
        <taxon>Nannocystales</taxon>
        <taxon>Nannocystaceae</taxon>
        <taxon>Enhygromyxa</taxon>
    </lineage>
</organism>
<dbReference type="Pfam" id="PF00679">
    <property type="entry name" value="EFG_C"/>
    <property type="match status" value="1"/>
</dbReference>
<dbReference type="Pfam" id="PF03144">
    <property type="entry name" value="GTP_EFTU_D2"/>
    <property type="match status" value="1"/>
</dbReference>
<dbReference type="OrthoDB" id="9760518at2"/>
<dbReference type="CDD" id="cd03713">
    <property type="entry name" value="EFG_mtEFG_C"/>
    <property type="match status" value="1"/>
</dbReference>
<keyword evidence="8" id="KW-0963">Cytoplasm</keyword>
<dbReference type="Gene3D" id="2.40.30.10">
    <property type="entry name" value="Translation factors"/>
    <property type="match status" value="1"/>
</dbReference>
<dbReference type="NCBIfam" id="TIGR00484">
    <property type="entry name" value="EF-G"/>
    <property type="match status" value="1"/>
</dbReference>
<dbReference type="InterPro" id="IPR000795">
    <property type="entry name" value="T_Tr_GTP-bd_dom"/>
</dbReference>
<dbReference type="InterPro" id="IPR000640">
    <property type="entry name" value="EFG_V-like"/>
</dbReference>
<comment type="subcellular location">
    <subcellularLocation>
        <location evidence="8">Cytoplasm</location>
    </subcellularLocation>
</comment>
<evidence type="ECO:0000256" key="5">
    <source>
        <dbReference type="ARBA" id="ARBA00022917"/>
    </source>
</evidence>
<dbReference type="Gene3D" id="3.30.230.10">
    <property type="match status" value="1"/>
</dbReference>
<dbReference type="SUPFAM" id="SSF54211">
    <property type="entry name" value="Ribosomal protein S5 domain 2-like"/>
    <property type="match status" value="1"/>
</dbReference>
<dbReference type="RefSeq" id="WP_106092748.1">
    <property type="nucleotide sequence ID" value="NZ_PVNL01000117.1"/>
</dbReference>
<keyword evidence="6 8" id="KW-0342">GTP-binding</keyword>
<dbReference type="InterPro" id="IPR020568">
    <property type="entry name" value="Ribosomal_Su5_D2-typ_SF"/>
</dbReference>
<dbReference type="Pfam" id="PF14492">
    <property type="entry name" value="EFG_III"/>
    <property type="match status" value="1"/>
</dbReference>
<dbReference type="InterPro" id="IPR035649">
    <property type="entry name" value="EFG_V"/>
</dbReference>
<dbReference type="HAMAP" id="MF_00054_B">
    <property type="entry name" value="EF_G_EF_2_B"/>
    <property type="match status" value="1"/>
</dbReference>
<dbReference type="CDD" id="cd16262">
    <property type="entry name" value="EFG_III"/>
    <property type="match status" value="1"/>
</dbReference>
<comment type="caution">
    <text evidence="10">The sequence shown here is derived from an EMBL/GenBank/DDBJ whole genome shotgun (WGS) entry which is preliminary data.</text>
</comment>
<sequence length="695" mass="77832">MDLDKVRNIGISAHIDSGKTTLTERILFYTGRIHKIEEVKGKSGVGATMDSMELERERGITIQSAATAVKWKEFDVNIIDTPGHVDFTVEVERALSVLDGAILVLCSVSGVQSQSITVDRQMRRYNVPRLAFINKMDRSGANAFKVTKQLREKLHHNAVLVTYPIGAEDQHEGVVDLRTRKAYYFDGENGENIRIEECPPELVEGVEEYRLKLVEALGDFDDAIMEKFLSEEEVSAEEMEPVIRKATIALGLTPVFCGSAYKNKGVQVLLDAVMSYLPAPYEIDNQAFDLGNDEEKVMLKSDPDLPLVALAFKLEDGKYGQLTYTRIYQGTLKKGEFIYNQKTNKKHKLGRLVRMHSDKMEDIEEAYAGDIVALFGIDCSSGDTFTDGNVRYSMQSMHVPDAVISYAIEPKDKGGHANFSKALNRFSKEDPTFKVHRDEESGETIISGMGELHLEVYIERMRREYKVDTVVGEPQVAYRETITRETAYNYTHKKQTGGSGQYARLAGMMRPIDIETEGDPHYRFVDKVTGGSIPREYVPSCDKGFKDSMTKGVLIDAPVTGIEMEVNDGQSHAVDSSDMAFQIAARAAFREAMRAAKPVIMEPIMKVQVEGPEEFQGGMQTTLIRRRGTIVGSETSMGNTVIDAHVPLSEMFNYSTELRSATQGKSEYTMEFAHYDKVPSSIQEELIKKHQDAKK</sequence>
<dbReference type="InterPro" id="IPR027417">
    <property type="entry name" value="P-loop_NTPase"/>
</dbReference>
<dbReference type="FunFam" id="3.30.230.10:FF:000003">
    <property type="entry name" value="Elongation factor G"/>
    <property type="match status" value="1"/>
</dbReference>
<dbReference type="SUPFAM" id="SSF52540">
    <property type="entry name" value="P-loop containing nucleoside triphosphate hydrolases"/>
    <property type="match status" value="1"/>
</dbReference>
<evidence type="ECO:0000313" key="10">
    <source>
        <dbReference type="EMBL" id="PRQ01294.1"/>
    </source>
</evidence>
<dbReference type="NCBIfam" id="TIGR00231">
    <property type="entry name" value="small_GTP"/>
    <property type="match status" value="1"/>
</dbReference>
<dbReference type="InterPro" id="IPR005225">
    <property type="entry name" value="Small_GTP-bd"/>
</dbReference>
<reference evidence="10 11" key="1">
    <citation type="submission" date="2018-03" db="EMBL/GenBank/DDBJ databases">
        <title>Draft Genome Sequences of the Obligatory Marine Myxobacteria Enhygromyxa salina SWB007.</title>
        <authorList>
            <person name="Poehlein A."/>
            <person name="Moghaddam J.A."/>
            <person name="Harms H."/>
            <person name="Alanjari M."/>
            <person name="Koenig G.M."/>
            <person name="Daniel R."/>
            <person name="Schaeberle T.F."/>
        </authorList>
    </citation>
    <scope>NUCLEOTIDE SEQUENCE [LARGE SCALE GENOMIC DNA]</scope>
    <source>
        <strain evidence="10 11">SWB007</strain>
    </source>
</reference>
<dbReference type="SUPFAM" id="SSF54980">
    <property type="entry name" value="EF-G C-terminal domain-like"/>
    <property type="match status" value="2"/>
</dbReference>
<keyword evidence="3 8" id="KW-0547">Nucleotide-binding</keyword>
<comment type="similarity">
    <text evidence="1 8">Belongs to the TRAFAC class translation factor GTPase superfamily. Classic translation factor GTPase family. EF-G/EF-2 subfamily.</text>
</comment>
<dbReference type="Gene3D" id="3.30.70.870">
    <property type="entry name" value="Elongation Factor G (Translational Gtpase), domain 3"/>
    <property type="match status" value="1"/>
</dbReference>
<feature type="binding site" evidence="8">
    <location>
        <begin position="80"/>
        <end position="84"/>
    </location>
    <ligand>
        <name>GTP</name>
        <dbReference type="ChEBI" id="CHEBI:37565"/>
    </ligand>
</feature>
<dbReference type="PRINTS" id="PR00315">
    <property type="entry name" value="ELONGATNFCT"/>
</dbReference>
<dbReference type="InterPro" id="IPR004540">
    <property type="entry name" value="Transl_elong_EFG/EF2"/>
</dbReference>
<dbReference type="Gene3D" id="3.30.70.240">
    <property type="match status" value="1"/>
</dbReference>
<feature type="binding site" evidence="8">
    <location>
        <begin position="13"/>
        <end position="20"/>
    </location>
    <ligand>
        <name>GTP</name>
        <dbReference type="ChEBI" id="CHEBI:37565"/>
    </ligand>
</feature>
<dbReference type="InterPro" id="IPR009000">
    <property type="entry name" value="Transl_B-barrel_sf"/>
</dbReference>
<name>A0A2S9Y856_9BACT</name>
<dbReference type="InterPro" id="IPR031157">
    <property type="entry name" value="G_TR_CS"/>
</dbReference>
<comment type="function">
    <text evidence="7 8">Catalyzes the GTP-dependent ribosomal translocation step during translation elongation. During this step, the ribosome changes from the pre-translocational (PRE) to the post-translocational (POST) state as the newly formed A-site-bound peptidyl-tRNA and P-site-bound deacylated tRNA move to the P and E sites, respectively. Catalyzes the coordinated movement of the two tRNA molecules, the mRNA and conformational changes in the ribosome.</text>
</comment>
<dbReference type="FunFam" id="2.40.30.10:FF:000022">
    <property type="entry name" value="Elongation factor G, mitochondrial"/>
    <property type="match status" value="1"/>
</dbReference>
<dbReference type="GO" id="GO:0003746">
    <property type="term" value="F:translation elongation factor activity"/>
    <property type="evidence" value="ECO:0007669"/>
    <property type="project" value="UniProtKB-UniRule"/>
</dbReference>
<dbReference type="SMART" id="SM00838">
    <property type="entry name" value="EFG_C"/>
    <property type="match status" value="1"/>
</dbReference>
<dbReference type="GO" id="GO:0005525">
    <property type="term" value="F:GTP binding"/>
    <property type="evidence" value="ECO:0007669"/>
    <property type="project" value="UniProtKB-UniRule"/>
</dbReference>
<evidence type="ECO:0000259" key="9">
    <source>
        <dbReference type="PROSITE" id="PS51722"/>
    </source>
</evidence>
<dbReference type="InterPro" id="IPR047872">
    <property type="entry name" value="EFG_IV"/>
</dbReference>